<evidence type="ECO:0000313" key="14">
    <source>
        <dbReference type="EMBL" id="JAT52060.1"/>
    </source>
</evidence>
<dbReference type="GO" id="GO:0047196">
    <property type="term" value="F:long-chain-alcohol O-fatty-acyltransferase activity"/>
    <property type="evidence" value="ECO:0007669"/>
    <property type="project" value="UniProtKB-EC"/>
</dbReference>
<reference evidence="14" key="1">
    <citation type="submission" date="2015-07" db="EMBL/GenBank/DDBJ databases">
        <title>Transcriptome Assembly of Anthurium amnicola.</title>
        <authorList>
            <person name="Suzuki J."/>
        </authorList>
    </citation>
    <scope>NUCLEOTIDE SEQUENCE</scope>
</reference>
<evidence type="ECO:0000256" key="3">
    <source>
        <dbReference type="ARBA" id="ARBA00004771"/>
    </source>
</evidence>
<evidence type="ECO:0000256" key="9">
    <source>
        <dbReference type="ARBA" id="ARBA00047604"/>
    </source>
</evidence>
<gene>
    <name evidence="14" type="primary">WSD1_14</name>
    <name evidence="14" type="ORF">g.73268</name>
</gene>
<comment type="subcellular location">
    <subcellularLocation>
        <location evidence="1">Cell membrane</location>
        <topology evidence="1">Single-pass membrane protein</topology>
    </subcellularLocation>
    <subcellularLocation>
        <location evidence="2">Endoplasmic reticulum membrane</location>
    </subcellularLocation>
</comment>
<keyword evidence="5 14" id="KW-0808">Transferase</keyword>
<sequence length="492" mass="53954">MGRGGGGGRGGCSSGDMDEPLTPAGRFFLQPEMQQVINCAIGFQNPIDVPAVKDEITRTLLRYHPRMSCLLVRDKKGREHWRPAPEVDLDKHIILVPEEEDEEEETNGGGGDGVGEGEGENERYVNDYVAALTVSTPMCTEKPLWEVHVLPPRRRSCVLRLHHALGDGVSLMSLFLACCERADDPARPVTIPGAGGGAGRGTRTHPVTGLRPAGVAWRALLVAWYTLLYVVDMLMHSLGSKDDKNPITGGPGVELWPRRMVTTSFSLDDLKAVKRAAKATINDVLVGIVSYGLARYFELKSPKGRSKDLRVTGLAMVNTRQSPGLQEISSMMAKGSKSRWGNQFGFILLPIYLKKNFCDPLEYVTRAKSMLDRKKLSLEAHFSYAGGALIMSLLGPKVATLLNYRIISNTSFTLSNVVGPSEVIMFAKNPMTYFRATTNSLPHAVTIHMISYNGKADMQLLVAKDIIHDPEVLAKCFQEALKEMKLSAITTT</sequence>
<comment type="pathway">
    <text evidence="4">Lipid metabolism.</text>
</comment>
<evidence type="ECO:0000256" key="10">
    <source>
        <dbReference type="ARBA" id="ARBA00048109"/>
    </source>
</evidence>
<proteinExistence type="inferred from homology"/>
<evidence type="ECO:0000256" key="4">
    <source>
        <dbReference type="ARBA" id="ARBA00005189"/>
    </source>
</evidence>
<evidence type="ECO:0000256" key="5">
    <source>
        <dbReference type="ARBA" id="ARBA00022679"/>
    </source>
</evidence>
<comment type="pathway">
    <text evidence="3">Glycerolipid metabolism; triacylglycerol biosynthesis.</text>
</comment>
<dbReference type="UniPathway" id="UPA00282"/>
<protein>
    <submittedName>
        <fullName evidence="14">O-acyltransferase WSD1</fullName>
    </submittedName>
</protein>
<dbReference type="GO" id="GO:0005886">
    <property type="term" value="C:plasma membrane"/>
    <property type="evidence" value="ECO:0007669"/>
    <property type="project" value="UniProtKB-SubCell"/>
</dbReference>
<dbReference type="GO" id="GO:0005789">
    <property type="term" value="C:endoplasmic reticulum membrane"/>
    <property type="evidence" value="ECO:0007669"/>
    <property type="project" value="UniProtKB-SubCell"/>
</dbReference>
<dbReference type="Gene3D" id="3.30.559.10">
    <property type="entry name" value="Chloramphenicol acetyltransferase-like domain"/>
    <property type="match status" value="1"/>
</dbReference>
<dbReference type="SUPFAM" id="SSF52777">
    <property type="entry name" value="CoA-dependent acyltransferases"/>
    <property type="match status" value="1"/>
</dbReference>
<dbReference type="InterPro" id="IPR004255">
    <property type="entry name" value="O-acyltransferase_WSD1_N"/>
</dbReference>
<dbReference type="AlphaFoldDB" id="A0A1D1YBR0"/>
<feature type="compositionally biased region" description="Acidic residues" evidence="11">
    <location>
        <begin position="97"/>
        <end position="106"/>
    </location>
</feature>
<dbReference type="EMBL" id="GDJX01015876">
    <property type="protein sequence ID" value="JAT52060.1"/>
    <property type="molecule type" value="Transcribed_RNA"/>
</dbReference>
<accession>A0A1D1YBR0</accession>
<evidence type="ECO:0000256" key="11">
    <source>
        <dbReference type="SAM" id="MobiDB-lite"/>
    </source>
</evidence>
<comment type="catalytic activity">
    <reaction evidence="10">
        <text>an acyl-CoA + a 1,2-diacyl-sn-glycerol = a triacyl-sn-glycerol + CoA</text>
        <dbReference type="Rhea" id="RHEA:10868"/>
        <dbReference type="ChEBI" id="CHEBI:17815"/>
        <dbReference type="ChEBI" id="CHEBI:57287"/>
        <dbReference type="ChEBI" id="CHEBI:58342"/>
        <dbReference type="ChEBI" id="CHEBI:64615"/>
        <dbReference type="EC" id="2.3.1.20"/>
    </reaction>
</comment>
<evidence type="ECO:0000256" key="2">
    <source>
        <dbReference type="ARBA" id="ARBA00004586"/>
    </source>
</evidence>
<feature type="domain" description="O-acyltransferase WSD1-like N-terminal" evidence="12">
    <location>
        <begin position="134"/>
        <end position="284"/>
    </location>
</feature>
<evidence type="ECO:0000259" key="12">
    <source>
        <dbReference type="Pfam" id="PF03007"/>
    </source>
</evidence>
<evidence type="ECO:0000259" key="13">
    <source>
        <dbReference type="Pfam" id="PF06974"/>
    </source>
</evidence>
<feature type="compositionally biased region" description="Gly residues" evidence="11">
    <location>
        <begin position="107"/>
        <end position="116"/>
    </location>
</feature>
<dbReference type="InterPro" id="IPR009721">
    <property type="entry name" value="O-acyltransferase_WSD1_C"/>
</dbReference>
<feature type="domain" description="O-acyltransferase WSD1 C-terminal" evidence="13">
    <location>
        <begin position="340"/>
        <end position="485"/>
    </location>
</feature>
<keyword evidence="7 14" id="KW-0012">Acyltransferase</keyword>
<dbReference type="InterPro" id="IPR045034">
    <property type="entry name" value="O-acyltransferase_WSD1-like"/>
</dbReference>
<name>A0A1D1YBR0_9ARAE</name>
<organism evidence="14">
    <name type="scientific">Anthurium amnicola</name>
    <dbReference type="NCBI Taxonomy" id="1678845"/>
    <lineage>
        <taxon>Eukaryota</taxon>
        <taxon>Viridiplantae</taxon>
        <taxon>Streptophyta</taxon>
        <taxon>Embryophyta</taxon>
        <taxon>Tracheophyta</taxon>
        <taxon>Spermatophyta</taxon>
        <taxon>Magnoliopsida</taxon>
        <taxon>Liliopsida</taxon>
        <taxon>Araceae</taxon>
        <taxon>Pothoideae</taxon>
        <taxon>Potheae</taxon>
        <taxon>Anthurium</taxon>
    </lineage>
</organism>
<evidence type="ECO:0000256" key="6">
    <source>
        <dbReference type="ARBA" id="ARBA00022824"/>
    </source>
</evidence>
<feature type="region of interest" description="Disordered" evidence="11">
    <location>
        <begin position="1"/>
        <end position="24"/>
    </location>
</feature>
<dbReference type="InterPro" id="IPR023213">
    <property type="entry name" value="CAT-like_dom_sf"/>
</dbReference>
<comment type="similarity">
    <text evidence="8">In the N-terminal section; belongs to the long-chain O-acyltransferase family.</text>
</comment>
<dbReference type="GO" id="GO:0019432">
    <property type="term" value="P:triglyceride biosynthetic process"/>
    <property type="evidence" value="ECO:0007669"/>
    <property type="project" value="UniProtKB-UniPathway"/>
</dbReference>
<dbReference type="PANTHER" id="PTHR31650:SF41">
    <property type="entry name" value="O-ACYLTRANSFERASE WSD1-LIKE ISOFORM X1"/>
    <property type="match status" value="1"/>
</dbReference>
<evidence type="ECO:0000256" key="8">
    <source>
        <dbReference type="ARBA" id="ARBA00024360"/>
    </source>
</evidence>
<feature type="region of interest" description="Disordered" evidence="11">
    <location>
        <begin position="97"/>
        <end position="120"/>
    </location>
</feature>
<evidence type="ECO:0000256" key="1">
    <source>
        <dbReference type="ARBA" id="ARBA00004162"/>
    </source>
</evidence>
<feature type="compositionally biased region" description="Gly residues" evidence="11">
    <location>
        <begin position="1"/>
        <end position="13"/>
    </location>
</feature>
<dbReference type="PANTHER" id="PTHR31650">
    <property type="entry name" value="O-ACYLTRANSFERASE (WSD1-LIKE) FAMILY PROTEIN"/>
    <property type="match status" value="1"/>
</dbReference>
<evidence type="ECO:0000256" key="7">
    <source>
        <dbReference type="ARBA" id="ARBA00023315"/>
    </source>
</evidence>
<comment type="catalytic activity">
    <reaction evidence="9">
        <text>a long chain fatty alcohol + a fatty acyl-CoA = a long-chain alcohol wax ester + CoA</text>
        <dbReference type="Rhea" id="RHEA:38443"/>
        <dbReference type="ChEBI" id="CHEBI:17135"/>
        <dbReference type="ChEBI" id="CHEBI:57287"/>
        <dbReference type="ChEBI" id="CHEBI:77636"/>
        <dbReference type="ChEBI" id="CHEBI:235323"/>
        <dbReference type="EC" id="2.3.1.75"/>
    </reaction>
</comment>
<keyword evidence="6" id="KW-0256">Endoplasmic reticulum</keyword>
<dbReference type="GO" id="GO:0004144">
    <property type="term" value="F:diacylglycerol O-acyltransferase activity"/>
    <property type="evidence" value="ECO:0007669"/>
    <property type="project" value="UniProtKB-EC"/>
</dbReference>
<dbReference type="Pfam" id="PF03007">
    <property type="entry name" value="WS_DGAT_cat"/>
    <property type="match status" value="1"/>
</dbReference>
<dbReference type="Pfam" id="PF06974">
    <property type="entry name" value="WS_DGAT_C"/>
    <property type="match status" value="1"/>
</dbReference>